<feature type="region of interest" description="Disordered" evidence="1">
    <location>
        <begin position="1051"/>
        <end position="1075"/>
    </location>
</feature>
<dbReference type="InterPro" id="IPR053060">
    <property type="entry name" value="Cytokinesis_Signaling_Reg"/>
</dbReference>
<feature type="compositionally biased region" description="Polar residues" evidence="1">
    <location>
        <begin position="496"/>
        <end position="523"/>
    </location>
</feature>
<dbReference type="PANTHER" id="PTHR36419:SF1">
    <property type="entry name" value="RHO1 GEF LOCALIZING PROTEIN 1"/>
    <property type="match status" value="1"/>
</dbReference>
<dbReference type="SMART" id="SM01017">
    <property type="entry name" value="Arrestin_C"/>
    <property type="match status" value="1"/>
</dbReference>
<dbReference type="InParanoid" id="A0A0H2S3K7"/>
<dbReference type="InterPro" id="IPR011022">
    <property type="entry name" value="Arrestin_C-like"/>
</dbReference>
<dbReference type="Proteomes" id="UP000053477">
    <property type="component" value="Unassembled WGS sequence"/>
</dbReference>
<feature type="compositionally biased region" description="Basic and acidic residues" evidence="1">
    <location>
        <begin position="1005"/>
        <end position="1015"/>
    </location>
</feature>
<dbReference type="PANTHER" id="PTHR36419">
    <property type="entry name" value="ARRESTIN FAMILY PROTEIN 1"/>
    <property type="match status" value="1"/>
</dbReference>
<reference evidence="3 4" key="1">
    <citation type="submission" date="2015-04" db="EMBL/GenBank/DDBJ databases">
        <title>Complete genome sequence of Schizopora paradoxa KUC8140, a cosmopolitan wood degrader in East Asia.</title>
        <authorList>
            <consortium name="DOE Joint Genome Institute"/>
            <person name="Min B."/>
            <person name="Park H."/>
            <person name="Jang Y."/>
            <person name="Kim J.-J."/>
            <person name="Kim K.H."/>
            <person name="Pangilinan J."/>
            <person name="Lipzen A."/>
            <person name="Riley R."/>
            <person name="Grigoriev I.V."/>
            <person name="Spatafora J.W."/>
            <person name="Choi I.-G."/>
        </authorList>
    </citation>
    <scope>NUCLEOTIDE SEQUENCE [LARGE SCALE GENOMIC DNA]</scope>
    <source>
        <strain evidence="3 4">KUC8140</strain>
    </source>
</reference>
<evidence type="ECO:0000313" key="3">
    <source>
        <dbReference type="EMBL" id="KLO18592.1"/>
    </source>
</evidence>
<feature type="region of interest" description="Disordered" evidence="1">
    <location>
        <begin position="418"/>
        <end position="683"/>
    </location>
</feature>
<proteinExistence type="predicted"/>
<dbReference type="AlphaFoldDB" id="A0A0H2S3K7"/>
<dbReference type="EMBL" id="KQ085893">
    <property type="protein sequence ID" value="KLO18592.1"/>
    <property type="molecule type" value="Genomic_DNA"/>
</dbReference>
<feature type="compositionally biased region" description="Polar residues" evidence="1">
    <location>
        <begin position="1018"/>
        <end position="1028"/>
    </location>
</feature>
<accession>A0A0H2S3K7</accession>
<dbReference type="SUPFAM" id="SSF81296">
    <property type="entry name" value="E set domains"/>
    <property type="match status" value="1"/>
</dbReference>
<feature type="compositionally biased region" description="Polar residues" evidence="1">
    <location>
        <begin position="927"/>
        <end position="939"/>
    </location>
</feature>
<dbReference type="GO" id="GO:0000935">
    <property type="term" value="C:division septum"/>
    <property type="evidence" value="ECO:0007669"/>
    <property type="project" value="TreeGrafter"/>
</dbReference>
<gene>
    <name evidence="3" type="ORF">SCHPADRAFT_844897</name>
</gene>
<dbReference type="Pfam" id="PF02752">
    <property type="entry name" value="Arrestin_C"/>
    <property type="match status" value="1"/>
</dbReference>
<feature type="compositionally biased region" description="Polar residues" evidence="1">
    <location>
        <begin position="966"/>
        <end position="981"/>
    </location>
</feature>
<feature type="compositionally biased region" description="Pro residues" evidence="1">
    <location>
        <begin position="1063"/>
        <end position="1075"/>
    </location>
</feature>
<dbReference type="InterPro" id="IPR014756">
    <property type="entry name" value="Ig_E-set"/>
</dbReference>
<dbReference type="GO" id="GO:0000917">
    <property type="term" value="P:division septum assembly"/>
    <property type="evidence" value="ECO:0007669"/>
    <property type="project" value="TreeGrafter"/>
</dbReference>
<feature type="compositionally biased region" description="Low complexity" evidence="1">
    <location>
        <begin position="837"/>
        <end position="847"/>
    </location>
</feature>
<sequence>MSQARITLRPPPNVEFIRGYPGIPAGHDRPHAEVTGTIELRLGASGVKAKWVQVELRKVETLPGGGQANTFYDYIGPSPVKVWGSNEEFALLQTQDFPFSIRIPESVPPSIALEKNAGIKYELVAKVCMKGKKGIFRKAANPTLSTMTPIVIDKHELHSTWPVYSQPDSRHVVEDRLTLTVDRTHTCYGPGDRISVNVMFRNDAITVIDLRSFEFALKETVIFRAGPHAVNRKGGPQVKVTAIGEQRIPMNRTVYGGQHHRAELSCVVPQSHNTTTVNAARHIDITYSLVVKAVLGSGKPLLMELPVTISNWPRHMSMEAVRRIGPSAGLSLLPPNAAMSVQRIQNGPGMPRPDVPEGNYNTMPGRPTQVPNGGARPYSIAERVGSQGVPADTVTSTQGYTSAANLGARKPFDEFGQPVGMDVQRPAPATYAGHNRQASFDTGPSGGMAELRRPRPLDTAPVKRLTLVNADMEPDSPPTQTPRKYMTAAEEKRELQNASNKANSSRPKLDSLTNGSALPSQTEVKPAQPSPPRKSQWPSAEEEKARLYNKARTDAVQTQAGLGNYSYVQKLQQEDSEAPEVAAPTPKRVETPRLFSPPPEPEPAPIPAMLSSSPKKQNHWPTAEEEKLRLFNNAQNTAMRTQAMAAAQIPPQQYSMATSGGSGSTSSPYYASPPADAQTPISPGAALYSHAMAAVKRNNSTQASQPQTSYDRPTSPPYQPPTRQESTLPSPPKSRFPTAEEEKAALRYYEAKRAVDRHQNVGHHKSSSMPSNEGGSDDPIAYDALYPSQSSSSQNNAMHNPYDAYETQGAGGSGSMNNGPSDIPAYQLPPPSPPPVAGGSSMFSSAMAEKEKLRRRYEMEDAAANAGSSSTPGPSSSSSPPGYGGSPPSAGRSQPLPPVNPSASRQLSAAEEKARLKAQYEAEDAASRQNEAGGSSSIPAYTPPPAGFPYMGGRSSAQPNGVYRATSLTYASNNSPKNSGFTAPPPPPPLAPRPPADYIEETEQEDARSQAEEHVMTTLDSMIPSSSAGGRESKVDFGLSFRPFSPLDLGIGVGQGNGHQQMPAPPLPPKVPVFD</sequence>
<feature type="compositionally biased region" description="Basic and acidic residues" evidence="1">
    <location>
        <begin position="910"/>
        <end position="920"/>
    </location>
</feature>
<feature type="compositionally biased region" description="Low complexity" evidence="1">
    <location>
        <begin position="634"/>
        <end position="675"/>
    </location>
</feature>
<evidence type="ECO:0000313" key="4">
    <source>
        <dbReference type="Proteomes" id="UP000053477"/>
    </source>
</evidence>
<dbReference type="Gene3D" id="2.60.40.640">
    <property type="match status" value="1"/>
</dbReference>
<organism evidence="3 4">
    <name type="scientific">Schizopora paradoxa</name>
    <dbReference type="NCBI Taxonomy" id="27342"/>
    <lineage>
        <taxon>Eukaryota</taxon>
        <taxon>Fungi</taxon>
        <taxon>Dikarya</taxon>
        <taxon>Basidiomycota</taxon>
        <taxon>Agaricomycotina</taxon>
        <taxon>Agaricomycetes</taxon>
        <taxon>Hymenochaetales</taxon>
        <taxon>Schizoporaceae</taxon>
        <taxon>Schizopora</taxon>
    </lineage>
</organism>
<feature type="compositionally biased region" description="Polar residues" evidence="1">
    <location>
        <begin position="697"/>
        <end position="712"/>
    </location>
</feature>
<feature type="compositionally biased region" description="Pro residues" evidence="1">
    <location>
        <begin position="983"/>
        <end position="995"/>
    </location>
</feature>
<feature type="compositionally biased region" description="Polar residues" evidence="1">
    <location>
        <begin position="555"/>
        <end position="571"/>
    </location>
</feature>
<keyword evidence="4" id="KW-1185">Reference proteome</keyword>
<feature type="compositionally biased region" description="Pro residues" evidence="1">
    <location>
        <begin position="827"/>
        <end position="836"/>
    </location>
</feature>
<feature type="compositionally biased region" description="Basic and acidic residues" evidence="1">
    <location>
        <begin position="738"/>
        <end position="759"/>
    </location>
</feature>
<feature type="region of interest" description="Disordered" evidence="1">
    <location>
        <begin position="696"/>
        <end position="1034"/>
    </location>
</feature>
<evidence type="ECO:0000256" key="1">
    <source>
        <dbReference type="SAM" id="MobiDB-lite"/>
    </source>
</evidence>
<dbReference type="InterPro" id="IPR014752">
    <property type="entry name" value="Arrestin-like_C"/>
</dbReference>
<feature type="compositionally biased region" description="Basic and acidic residues" evidence="1">
    <location>
        <begin position="848"/>
        <end position="859"/>
    </location>
</feature>
<protein>
    <recommendedName>
        <fullName evidence="2">Arrestin C-terminal-like domain-containing protein</fullName>
    </recommendedName>
</protein>
<feature type="compositionally biased region" description="Polar residues" evidence="1">
    <location>
        <begin position="787"/>
        <end position="798"/>
    </location>
</feature>
<feature type="compositionally biased region" description="Low complexity" evidence="1">
    <location>
        <begin position="862"/>
        <end position="893"/>
    </location>
</feature>
<evidence type="ECO:0000259" key="2">
    <source>
        <dbReference type="SMART" id="SM01017"/>
    </source>
</evidence>
<name>A0A0H2S3K7_9AGAM</name>
<dbReference type="OrthoDB" id="4001642at2759"/>
<feature type="compositionally biased region" description="Pro residues" evidence="1">
    <location>
        <begin position="595"/>
        <end position="606"/>
    </location>
</feature>
<feature type="domain" description="Arrestin C-terminal-like" evidence="2">
    <location>
        <begin position="173"/>
        <end position="313"/>
    </location>
</feature>